<dbReference type="Gene3D" id="3.30.710.10">
    <property type="entry name" value="Potassium Channel Kv1.1, Chain A"/>
    <property type="match status" value="1"/>
</dbReference>
<dbReference type="AlphaFoldDB" id="A0A0D2P7B9"/>
<name>A0A0D2P7B9_HYPSF</name>
<feature type="domain" description="BTB" evidence="1">
    <location>
        <begin position="19"/>
        <end position="49"/>
    </location>
</feature>
<evidence type="ECO:0000313" key="2">
    <source>
        <dbReference type="EMBL" id="KJA26854.1"/>
    </source>
</evidence>
<evidence type="ECO:0000313" key="3">
    <source>
        <dbReference type="Proteomes" id="UP000054270"/>
    </source>
</evidence>
<keyword evidence="3" id="KW-1185">Reference proteome</keyword>
<dbReference type="OMA" id="RENCMSE"/>
<dbReference type="EMBL" id="KN817526">
    <property type="protein sequence ID" value="KJA26854.1"/>
    <property type="molecule type" value="Genomic_DNA"/>
</dbReference>
<reference evidence="3" key="1">
    <citation type="submission" date="2014-04" db="EMBL/GenBank/DDBJ databases">
        <title>Evolutionary Origins and Diversification of the Mycorrhizal Mutualists.</title>
        <authorList>
            <consortium name="DOE Joint Genome Institute"/>
            <consortium name="Mycorrhizal Genomics Consortium"/>
            <person name="Kohler A."/>
            <person name="Kuo A."/>
            <person name="Nagy L.G."/>
            <person name="Floudas D."/>
            <person name="Copeland A."/>
            <person name="Barry K.W."/>
            <person name="Cichocki N."/>
            <person name="Veneault-Fourrey C."/>
            <person name="LaButti K."/>
            <person name="Lindquist E.A."/>
            <person name="Lipzen A."/>
            <person name="Lundell T."/>
            <person name="Morin E."/>
            <person name="Murat C."/>
            <person name="Riley R."/>
            <person name="Ohm R."/>
            <person name="Sun H."/>
            <person name="Tunlid A."/>
            <person name="Henrissat B."/>
            <person name="Grigoriev I.V."/>
            <person name="Hibbett D.S."/>
            <person name="Martin F."/>
        </authorList>
    </citation>
    <scope>NUCLEOTIDE SEQUENCE [LARGE SCALE GENOMIC DNA]</scope>
    <source>
        <strain evidence="3">FD-334 SS-4</strain>
    </source>
</reference>
<dbReference type="OrthoDB" id="3036049at2759"/>
<dbReference type="Pfam" id="PF00651">
    <property type="entry name" value="BTB"/>
    <property type="match status" value="1"/>
</dbReference>
<organism evidence="2 3">
    <name type="scientific">Hypholoma sublateritium (strain FD-334 SS-4)</name>
    <dbReference type="NCBI Taxonomy" id="945553"/>
    <lineage>
        <taxon>Eukaryota</taxon>
        <taxon>Fungi</taxon>
        <taxon>Dikarya</taxon>
        <taxon>Basidiomycota</taxon>
        <taxon>Agaricomycotina</taxon>
        <taxon>Agaricomycetes</taxon>
        <taxon>Agaricomycetidae</taxon>
        <taxon>Agaricales</taxon>
        <taxon>Agaricineae</taxon>
        <taxon>Strophariaceae</taxon>
        <taxon>Hypholoma</taxon>
    </lineage>
</organism>
<proteinExistence type="predicted"/>
<gene>
    <name evidence="2" type="ORF">HYPSUDRAFT_180410</name>
</gene>
<dbReference type="STRING" id="945553.A0A0D2P7B9"/>
<evidence type="ECO:0000259" key="1">
    <source>
        <dbReference type="PROSITE" id="PS50097"/>
    </source>
</evidence>
<dbReference type="CDD" id="cd18186">
    <property type="entry name" value="BTB_POZ_ZBTB_KLHL-like"/>
    <property type="match status" value="1"/>
</dbReference>
<dbReference type="Proteomes" id="UP000054270">
    <property type="component" value="Unassembled WGS sequence"/>
</dbReference>
<dbReference type="InterPro" id="IPR011333">
    <property type="entry name" value="SKP1/BTB/POZ_sf"/>
</dbReference>
<dbReference type="SUPFAM" id="SSF54695">
    <property type="entry name" value="POZ domain"/>
    <property type="match status" value="1"/>
</dbReference>
<sequence length="300" mass="33610">MNNSSLIPEKVPELWFTDADVVFQAGSKLFRVHRSILSARSTIFNDMFSVPHPDSDRIVDADGSYTHIHLPDDAIDVHHFFLAIFDASYFEPPPSDQPTSVVVSILRLAHKYDVVFLKRRAVAHLNVLFPTEWDGLWKLMIENDHTTAADNLSLLELAPAIEIPWVLPAVHFLLATTSINLIFNLEAWNLLEASIQRNCLIKRENCMSELAVSSRWIWSHTTAPSCLSVGTCTNILGLIQKMSGIWKVVSDIPSVFCKKCSKTTQAKCYTSGAQVWDGLPKLIGLGSWEDLNSAKKSFDN</sequence>
<dbReference type="InterPro" id="IPR000210">
    <property type="entry name" value="BTB/POZ_dom"/>
</dbReference>
<accession>A0A0D2P7B9</accession>
<dbReference type="SMART" id="SM00225">
    <property type="entry name" value="BTB"/>
    <property type="match status" value="1"/>
</dbReference>
<dbReference type="PROSITE" id="PS50097">
    <property type="entry name" value="BTB"/>
    <property type="match status" value="1"/>
</dbReference>
<protein>
    <recommendedName>
        <fullName evidence="1">BTB domain-containing protein</fullName>
    </recommendedName>
</protein>